<dbReference type="EMBL" id="CZQE01000073">
    <property type="protein sequence ID" value="CUS43685.1"/>
    <property type="molecule type" value="Genomic_DNA"/>
</dbReference>
<dbReference type="Gene3D" id="3.40.390.10">
    <property type="entry name" value="Collagenase (Catalytic Domain)"/>
    <property type="match status" value="1"/>
</dbReference>
<keyword evidence="6" id="KW-0862">Zinc</keyword>
<dbReference type="InterPro" id="IPR042089">
    <property type="entry name" value="Peptidase_M13_dom_2"/>
</dbReference>
<evidence type="ECO:0000256" key="4">
    <source>
        <dbReference type="ARBA" id="ARBA00022723"/>
    </source>
</evidence>
<keyword evidence="3" id="KW-0645">Protease</keyword>
<dbReference type="InterPro" id="IPR008753">
    <property type="entry name" value="Peptidase_M13_N"/>
</dbReference>
<dbReference type="GO" id="GO:0005886">
    <property type="term" value="C:plasma membrane"/>
    <property type="evidence" value="ECO:0007669"/>
    <property type="project" value="TreeGrafter"/>
</dbReference>
<dbReference type="InterPro" id="IPR018497">
    <property type="entry name" value="Peptidase_M13_C"/>
</dbReference>
<dbReference type="Pfam" id="PF05649">
    <property type="entry name" value="Peptidase_M13_N"/>
    <property type="match status" value="1"/>
</dbReference>
<sequence length="676" mass="75050">MGMTNPVALRVTASAILYLTLSTAAPVIPPWGFDLAGMDRAVKPGDDFVAYSSGAWTQAATIPPDRSAWGPFIALRANAEAEVKAIIDDIVARPGRPGSIERKIADTYNAYLDTRAIEAAGLAPAAADLASIAAARTHVDIARLMGRPELGVGGPMSFTPWPDAENPDRYAVNIVQSGLTLPDRDYYLKGDTKFAGIRAGYRAYAAAMLKLGRYPDPERAADAVLTLETRMATLQWTREKRGDRDLTYHPKSRARLKAFAPDYPWDATLRTLEIPSQDFFVVKEDTAIRDLARLFRATPVATWRAYMTFRYLNNMADVLPAAFDDLSFDFNDRLLSGQPQKRERWKRATSAVNAALGEAIGRRYVERHFSPESKTQIAALVENLRAAYQKRIEHLHWMSDETKRAALAKLAALRVKVGYPDSWRDYSTLEVRPGDPLGNRTRALRWDWRRRIARLGQRTDRDEWGMTPQTVNAYSNSFFNEIVFPAAILQPAYFDPLADPAVNYGGIGGVIGHEMGHAFDDQGAKTDARGAQRNWWAAADVVRFRELTNRLAGQYSRYEPLPGVHLNGQTTLSENVADVGGLNVAFEAYHLSLHGASPPVLDGFTGDQRFFLSWAQTYREKIREAALRANIASDPHSPAVFRVNGAVRNIDGWYDAFGIAPGDGLYLAPGERVSIW</sequence>
<dbReference type="PANTHER" id="PTHR11733">
    <property type="entry name" value="ZINC METALLOPROTEASE FAMILY M13 NEPRILYSIN-RELATED"/>
    <property type="match status" value="1"/>
</dbReference>
<evidence type="ECO:0000256" key="5">
    <source>
        <dbReference type="ARBA" id="ARBA00022801"/>
    </source>
</evidence>
<keyword evidence="5" id="KW-0378">Hydrolase</keyword>
<evidence type="ECO:0000256" key="7">
    <source>
        <dbReference type="ARBA" id="ARBA00023049"/>
    </source>
</evidence>
<dbReference type="PRINTS" id="PR00786">
    <property type="entry name" value="NEPRILYSIN"/>
</dbReference>
<evidence type="ECO:0000256" key="6">
    <source>
        <dbReference type="ARBA" id="ARBA00022833"/>
    </source>
</evidence>
<accession>A0A160TFY1</accession>
<gene>
    <name evidence="10" type="ORF">MGWOODY_Smn2771</name>
</gene>
<keyword evidence="4" id="KW-0479">Metal-binding</keyword>
<dbReference type="InterPro" id="IPR000718">
    <property type="entry name" value="Peptidase_M13"/>
</dbReference>
<dbReference type="PANTHER" id="PTHR11733:SF167">
    <property type="entry name" value="FI17812P1-RELATED"/>
    <property type="match status" value="1"/>
</dbReference>
<dbReference type="PROSITE" id="PS51885">
    <property type="entry name" value="NEPRILYSIN"/>
    <property type="match status" value="1"/>
</dbReference>
<evidence type="ECO:0000259" key="8">
    <source>
        <dbReference type="Pfam" id="PF01431"/>
    </source>
</evidence>
<dbReference type="AlphaFoldDB" id="A0A160TFY1"/>
<proteinExistence type="inferred from homology"/>
<reference evidence="10" key="1">
    <citation type="submission" date="2015-10" db="EMBL/GenBank/DDBJ databases">
        <authorList>
            <person name="Gilbert D.G."/>
        </authorList>
    </citation>
    <scope>NUCLEOTIDE SEQUENCE</scope>
</reference>
<protein>
    <submittedName>
        <fullName evidence="10">Peptidase M13 family protein</fullName>
    </submittedName>
</protein>
<evidence type="ECO:0000313" key="10">
    <source>
        <dbReference type="EMBL" id="CUS43685.1"/>
    </source>
</evidence>
<comment type="cofactor">
    <cofactor evidence="1">
        <name>Zn(2+)</name>
        <dbReference type="ChEBI" id="CHEBI:29105"/>
    </cofactor>
</comment>
<dbReference type="Pfam" id="PF01431">
    <property type="entry name" value="Peptidase_M13"/>
    <property type="match status" value="1"/>
</dbReference>
<dbReference type="GO" id="GO:0004222">
    <property type="term" value="F:metalloendopeptidase activity"/>
    <property type="evidence" value="ECO:0007669"/>
    <property type="project" value="InterPro"/>
</dbReference>
<dbReference type="GO" id="GO:0046872">
    <property type="term" value="F:metal ion binding"/>
    <property type="evidence" value="ECO:0007669"/>
    <property type="project" value="UniProtKB-KW"/>
</dbReference>
<evidence type="ECO:0000256" key="3">
    <source>
        <dbReference type="ARBA" id="ARBA00022670"/>
    </source>
</evidence>
<name>A0A160TFY1_9ZZZZ</name>
<keyword evidence="7" id="KW-0482">Metalloprotease</keyword>
<dbReference type="SUPFAM" id="SSF55486">
    <property type="entry name" value="Metalloproteases ('zincins'), catalytic domain"/>
    <property type="match status" value="1"/>
</dbReference>
<feature type="domain" description="Peptidase M13 N-terminal" evidence="9">
    <location>
        <begin position="44"/>
        <end position="420"/>
    </location>
</feature>
<dbReference type="CDD" id="cd08662">
    <property type="entry name" value="M13"/>
    <property type="match status" value="1"/>
</dbReference>
<evidence type="ECO:0000256" key="1">
    <source>
        <dbReference type="ARBA" id="ARBA00001947"/>
    </source>
</evidence>
<comment type="similarity">
    <text evidence="2">Belongs to the peptidase M13 family.</text>
</comment>
<feature type="domain" description="Peptidase M13 C-terminal" evidence="8">
    <location>
        <begin position="472"/>
        <end position="672"/>
    </location>
</feature>
<dbReference type="GO" id="GO:0016485">
    <property type="term" value="P:protein processing"/>
    <property type="evidence" value="ECO:0007669"/>
    <property type="project" value="TreeGrafter"/>
</dbReference>
<organism evidence="10">
    <name type="scientific">hydrothermal vent metagenome</name>
    <dbReference type="NCBI Taxonomy" id="652676"/>
    <lineage>
        <taxon>unclassified sequences</taxon>
        <taxon>metagenomes</taxon>
        <taxon>ecological metagenomes</taxon>
    </lineage>
</organism>
<evidence type="ECO:0000259" key="9">
    <source>
        <dbReference type="Pfam" id="PF05649"/>
    </source>
</evidence>
<dbReference type="InterPro" id="IPR024079">
    <property type="entry name" value="MetalloPept_cat_dom_sf"/>
</dbReference>
<evidence type="ECO:0000256" key="2">
    <source>
        <dbReference type="ARBA" id="ARBA00007357"/>
    </source>
</evidence>
<dbReference type="Gene3D" id="1.10.1380.10">
    <property type="entry name" value="Neutral endopeptidase , domain2"/>
    <property type="match status" value="1"/>
</dbReference>